<dbReference type="EMBL" id="BQNB010016186">
    <property type="protein sequence ID" value="GJT48832.1"/>
    <property type="molecule type" value="Genomic_DNA"/>
</dbReference>
<keyword evidence="2" id="KW-1185">Reference proteome</keyword>
<protein>
    <submittedName>
        <fullName evidence="1">Uncharacterized protein</fullName>
    </submittedName>
</protein>
<evidence type="ECO:0000313" key="1">
    <source>
        <dbReference type="EMBL" id="GJT48832.1"/>
    </source>
</evidence>
<comment type="caution">
    <text evidence="1">The sequence shown here is derived from an EMBL/GenBank/DDBJ whole genome shotgun (WGS) entry which is preliminary data.</text>
</comment>
<evidence type="ECO:0000313" key="2">
    <source>
        <dbReference type="Proteomes" id="UP001151760"/>
    </source>
</evidence>
<organism evidence="1 2">
    <name type="scientific">Tanacetum coccineum</name>
    <dbReference type="NCBI Taxonomy" id="301880"/>
    <lineage>
        <taxon>Eukaryota</taxon>
        <taxon>Viridiplantae</taxon>
        <taxon>Streptophyta</taxon>
        <taxon>Embryophyta</taxon>
        <taxon>Tracheophyta</taxon>
        <taxon>Spermatophyta</taxon>
        <taxon>Magnoliopsida</taxon>
        <taxon>eudicotyledons</taxon>
        <taxon>Gunneridae</taxon>
        <taxon>Pentapetalae</taxon>
        <taxon>asterids</taxon>
        <taxon>campanulids</taxon>
        <taxon>Asterales</taxon>
        <taxon>Asteraceae</taxon>
        <taxon>Asteroideae</taxon>
        <taxon>Anthemideae</taxon>
        <taxon>Anthemidinae</taxon>
        <taxon>Tanacetum</taxon>
    </lineage>
</organism>
<reference evidence="1" key="1">
    <citation type="journal article" date="2022" name="Int. J. Mol. Sci.">
        <title>Draft Genome of Tanacetum Coccineum: Genomic Comparison of Closely Related Tanacetum-Family Plants.</title>
        <authorList>
            <person name="Yamashiro T."/>
            <person name="Shiraishi A."/>
            <person name="Nakayama K."/>
            <person name="Satake H."/>
        </authorList>
    </citation>
    <scope>NUCLEOTIDE SEQUENCE</scope>
</reference>
<gene>
    <name evidence="1" type="ORF">Tco_0974989</name>
</gene>
<sequence>MASASHLHTSPFSLAITSVYALSLKYEKSNFLLGSLQLLATCPSSSAVENISPYCLSRPPHLWRSPERWLLVGGNAFENHLRDSQSESCGHQSVIRTTGDSRLRTLSAIFKAAGEDPAQNIENCHCIDMMEVVNGGKDLIEYGKLTPKMVTSPNCGDEDDPIEIKIIKQEIK</sequence>
<accession>A0ABQ5EDB6</accession>
<dbReference type="Proteomes" id="UP001151760">
    <property type="component" value="Unassembled WGS sequence"/>
</dbReference>
<proteinExistence type="predicted"/>
<reference evidence="1" key="2">
    <citation type="submission" date="2022-01" db="EMBL/GenBank/DDBJ databases">
        <authorList>
            <person name="Yamashiro T."/>
            <person name="Shiraishi A."/>
            <person name="Satake H."/>
            <person name="Nakayama K."/>
        </authorList>
    </citation>
    <scope>NUCLEOTIDE SEQUENCE</scope>
</reference>
<name>A0ABQ5EDB6_9ASTR</name>